<protein>
    <submittedName>
        <fullName evidence="3">CHAT domain-containing protein</fullName>
    </submittedName>
</protein>
<dbReference type="EMBL" id="FTNE01000019">
    <property type="protein sequence ID" value="SIR20073.1"/>
    <property type="molecule type" value="Genomic_DNA"/>
</dbReference>
<evidence type="ECO:0000313" key="4">
    <source>
        <dbReference type="Proteomes" id="UP000186308"/>
    </source>
</evidence>
<evidence type="ECO:0000313" key="3">
    <source>
        <dbReference type="EMBL" id="SIR20073.1"/>
    </source>
</evidence>
<dbReference type="Pfam" id="PF13424">
    <property type="entry name" value="TPR_12"/>
    <property type="match status" value="1"/>
</dbReference>
<gene>
    <name evidence="3" type="ORF">SAMN05421828_1194</name>
</gene>
<reference evidence="3 4" key="1">
    <citation type="submission" date="2017-01" db="EMBL/GenBank/DDBJ databases">
        <authorList>
            <person name="Varghese N."/>
            <person name="Submissions S."/>
        </authorList>
    </citation>
    <scope>NUCLEOTIDE SEQUENCE [LARGE SCALE GENOMIC DNA]</scope>
    <source>
        <strain evidence="3 4">ATCC 35905</strain>
    </source>
</reference>
<proteinExistence type="predicted"/>
<feature type="domain" description="CHAT" evidence="2">
    <location>
        <begin position="791"/>
        <end position="1116"/>
    </location>
</feature>
<dbReference type="AlphaFoldDB" id="A0A8G2FH20"/>
<dbReference type="SUPFAM" id="SSF48452">
    <property type="entry name" value="TPR-like"/>
    <property type="match status" value="1"/>
</dbReference>
<evidence type="ECO:0000259" key="2">
    <source>
        <dbReference type="Pfam" id="PF12770"/>
    </source>
</evidence>
<dbReference type="Gene3D" id="1.25.40.10">
    <property type="entry name" value="Tetratricopeptide repeat domain"/>
    <property type="match status" value="1"/>
</dbReference>
<accession>A0A8G2FH20</accession>
<feature type="region of interest" description="Disordered" evidence="1">
    <location>
        <begin position="1"/>
        <end position="32"/>
    </location>
</feature>
<dbReference type="OrthoDB" id="9787760at2"/>
<organism evidence="3 4">
    <name type="scientific">Acidiphilium rubrum</name>
    <dbReference type="NCBI Taxonomy" id="526"/>
    <lineage>
        <taxon>Bacteria</taxon>
        <taxon>Pseudomonadati</taxon>
        <taxon>Pseudomonadota</taxon>
        <taxon>Alphaproteobacteria</taxon>
        <taxon>Acetobacterales</taxon>
        <taxon>Acidocellaceae</taxon>
        <taxon>Acidiphilium</taxon>
    </lineage>
</organism>
<keyword evidence="4" id="KW-1185">Reference proteome</keyword>
<dbReference type="InterPro" id="IPR024983">
    <property type="entry name" value="CHAT_dom"/>
</dbReference>
<comment type="caution">
    <text evidence="3">The sequence shown here is derived from an EMBL/GenBank/DDBJ whole genome shotgun (WGS) entry which is preliminary data.</text>
</comment>
<name>A0A8G2FH20_ACIRU</name>
<evidence type="ECO:0000256" key="1">
    <source>
        <dbReference type="SAM" id="MobiDB-lite"/>
    </source>
</evidence>
<dbReference type="Pfam" id="PF12770">
    <property type="entry name" value="CHAT"/>
    <property type="match status" value="1"/>
</dbReference>
<dbReference type="InterPro" id="IPR011990">
    <property type="entry name" value="TPR-like_helical_dom_sf"/>
</dbReference>
<dbReference type="Proteomes" id="UP000186308">
    <property type="component" value="Unassembled WGS sequence"/>
</dbReference>
<sequence>MPRATGITPTRPGDETSSSKARGSAPRPRQRRSLWNPLVLGLGRAGTGLVAAIVATPFPILKLTGSKGSALSGGPGGKAPWPCLTRIPSPRAIGVIAVLGLALGLAGCARPPSSAYQAAGNVGAGLTGPQYALGHNSSGEACTASRAKGGALVYCGGWQHPSARVVSGPATNAAGLVALATSGSWRGGLEERYVCAAPRPTTVLGRYPGEVLLCTQRIGGWPHVALAALIDGHAWLADGVQPAFPVMQRAIGLVSGVATPSTVRDVSVATSDRLLANRLAAAAFSSGDIGQYDALMQVGNNANQAEDYAAAVTAYRAALALQQKSLGPDNPNTVSPMVDLALNLSDEGRYRQADAQFAQARVLAPHAADATALPRLLHYRGLDALNRGEYRRAMVLLARAEQGYAALLPAAVLQPHALVTADESSFGVAANGGTAQILTAQTTLLSPVSQQALLGVIETLRYYGVVLADLGHPHAAAAKLRLSSMIAAANGIGAPILQARLDRTAATIDSDTGNTSAAVGQLANAARQFAQALPGSRPVADTALLQGAVLMRAGNADEAVTACRAGVTLLNRLRLGTSARLIAPCLSALDRVALTRPGAAQALYGEMFAMAELAQGSTTSQEIAESSARLAADAHNPKVAAAIRAHQDAVVALARLYRTRDDLVHGRGGAAPAAKPGSPLAITALDAKIAAATRQLADADEAVQAAAPNFGQLVQESVPATAVMQQLRPNEAFLDIMLAPHHAWLFMLQNGRIAVARTGVGEAPMTKLVEAVRHSIEPTQSGLPPFAMDDAAAIYQATIAPFKTDLTHTVAMVVAPSGPLLSLPFALLPTGPAMTAGPATTSGGNLGMTPWLIRKMTLVYVPAAANFVSLRAVQGNSRATRPWFGFGDFKPVTPTQAEASFSGGACGQSAQLFAGLPPLPYAKLELAAAQAIFHAPASDELLGAQFTVPAVEHADLADYRILHFATHALLPSELPCTQEPAIVTSAPPDAKSAARAMLTTSDITNLHLNANLVILSACNTGGSNGRAGGEALSGLARSFFFAGARALMVTQWAVNDQVSSYLVATTLEHVAAADDGGAASSLRSAQLALIDSAGSGGVPASVADPFYWAPFVVIGDGGRPAPNLANYRAVGQAKRSF</sequence>